<evidence type="ECO:0000313" key="2">
    <source>
        <dbReference type="EMBL" id="GGD06094.1"/>
    </source>
</evidence>
<evidence type="ECO:0000256" key="1">
    <source>
        <dbReference type="SAM" id="MobiDB-lite"/>
    </source>
</evidence>
<dbReference type="InterPro" id="IPR037481">
    <property type="entry name" value="LacX"/>
</dbReference>
<name>A0A916XSW9_9HYPH</name>
<dbReference type="InterPro" id="IPR008183">
    <property type="entry name" value="Aldose_1/G6P_1-epimerase"/>
</dbReference>
<protein>
    <submittedName>
        <fullName evidence="2">Aldose 1-epimerase</fullName>
    </submittedName>
</protein>
<feature type="region of interest" description="Disordered" evidence="1">
    <location>
        <begin position="1"/>
        <end position="23"/>
    </location>
</feature>
<reference evidence="2" key="1">
    <citation type="journal article" date="2014" name="Int. J. Syst. Evol. Microbiol.">
        <title>Complete genome sequence of Corynebacterium casei LMG S-19264T (=DSM 44701T), isolated from a smear-ripened cheese.</title>
        <authorList>
            <consortium name="US DOE Joint Genome Institute (JGI-PGF)"/>
            <person name="Walter F."/>
            <person name="Albersmeier A."/>
            <person name="Kalinowski J."/>
            <person name="Ruckert C."/>
        </authorList>
    </citation>
    <scope>NUCLEOTIDE SEQUENCE</scope>
    <source>
        <strain evidence="2">CGMCC 1.15493</strain>
    </source>
</reference>
<dbReference type="CDD" id="cd09024">
    <property type="entry name" value="Aldose_epim_lacX"/>
    <property type="match status" value="1"/>
</dbReference>
<proteinExistence type="predicted"/>
<dbReference type="InterPro" id="IPR011013">
    <property type="entry name" value="Gal_mutarotase_sf_dom"/>
</dbReference>
<comment type="caution">
    <text evidence="2">The sequence shown here is derived from an EMBL/GenBank/DDBJ whole genome shotgun (WGS) entry which is preliminary data.</text>
</comment>
<dbReference type="SUPFAM" id="SSF74650">
    <property type="entry name" value="Galactose mutarotase-like"/>
    <property type="match status" value="1"/>
</dbReference>
<gene>
    <name evidence="2" type="ORF">GCM10011335_06270</name>
</gene>
<accession>A0A916XSW9</accession>
<evidence type="ECO:0000313" key="3">
    <source>
        <dbReference type="Proteomes" id="UP000613160"/>
    </source>
</evidence>
<dbReference type="GO" id="GO:0030246">
    <property type="term" value="F:carbohydrate binding"/>
    <property type="evidence" value="ECO:0007669"/>
    <property type="project" value="InterPro"/>
</dbReference>
<dbReference type="GO" id="GO:0005975">
    <property type="term" value="P:carbohydrate metabolic process"/>
    <property type="evidence" value="ECO:0007669"/>
    <property type="project" value="InterPro"/>
</dbReference>
<dbReference type="AlphaFoldDB" id="A0A916XSW9"/>
<dbReference type="Pfam" id="PF01263">
    <property type="entry name" value="Aldose_epim"/>
    <property type="match status" value="1"/>
</dbReference>
<reference evidence="2" key="2">
    <citation type="submission" date="2020-09" db="EMBL/GenBank/DDBJ databases">
        <authorList>
            <person name="Sun Q."/>
            <person name="Zhou Y."/>
        </authorList>
    </citation>
    <scope>NUCLEOTIDE SEQUENCE</scope>
    <source>
        <strain evidence="2">CGMCC 1.15493</strain>
    </source>
</reference>
<dbReference type="InterPro" id="IPR014718">
    <property type="entry name" value="GH-type_carb-bd"/>
</dbReference>
<sequence length="313" mass="33705">MRGRLGLWKNRAEASSPGRSGMSETFTIGTAGITATITAHGAELASLRDAAGAELLWQAGPEWPRHAPVLFPIVGRLADDTLHHGGQKYTMAQHGLARDSLFTLVEEGPERLVLRLTDSPASRTQYPFGFVLDMIYAVAGSSLGVTARVSNPSETVLPCGIGAHPGFRWPLVDGIAKDAHVIEFEAKETGKALSVEGGLLGAEKPLPFDGQTLPLSEALFARDALVMPDVASRSVRFVARGAEGETIRAITVDWEGYRDLGLWSKPTGAPFLCIEPWLSMASPVGWDGDFSDKPRLMHLAPGESREVVWRVTL</sequence>
<keyword evidence="3" id="KW-1185">Reference proteome</keyword>
<dbReference type="Gene3D" id="2.70.98.10">
    <property type="match status" value="1"/>
</dbReference>
<organism evidence="2 3">
    <name type="scientific">Aureimonas glaciei</name>
    <dbReference type="NCBI Taxonomy" id="1776957"/>
    <lineage>
        <taxon>Bacteria</taxon>
        <taxon>Pseudomonadati</taxon>
        <taxon>Pseudomonadota</taxon>
        <taxon>Alphaproteobacteria</taxon>
        <taxon>Hyphomicrobiales</taxon>
        <taxon>Aurantimonadaceae</taxon>
        <taxon>Aureimonas</taxon>
    </lineage>
</organism>
<dbReference type="Proteomes" id="UP000613160">
    <property type="component" value="Unassembled WGS sequence"/>
</dbReference>
<dbReference type="EMBL" id="BMJJ01000001">
    <property type="protein sequence ID" value="GGD06094.1"/>
    <property type="molecule type" value="Genomic_DNA"/>
</dbReference>
<dbReference type="GO" id="GO:0016853">
    <property type="term" value="F:isomerase activity"/>
    <property type="evidence" value="ECO:0007669"/>
    <property type="project" value="InterPro"/>
</dbReference>